<keyword evidence="3" id="KW-1185">Reference proteome</keyword>
<gene>
    <name evidence="2" type="ORF">BU26DRAFT_597183</name>
</gene>
<dbReference type="OrthoDB" id="3791649at2759"/>
<feature type="compositionally biased region" description="Acidic residues" evidence="1">
    <location>
        <begin position="844"/>
        <end position="874"/>
    </location>
</feature>
<accession>A0A6A6ICS3</accession>
<dbReference type="RefSeq" id="XP_033682297.1">
    <property type="nucleotide sequence ID" value="XM_033834986.1"/>
</dbReference>
<evidence type="ECO:0000313" key="3">
    <source>
        <dbReference type="Proteomes" id="UP000800094"/>
    </source>
</evidence>
<dbReference type="GeneID" id="54588316"/>
<feature type="region of interest" description="Disordered" evidence="1">
    <location>
        <begin position="1"/>
        <end position="66"/>
    </location>
</feature>
<evidence type="ECO:0000256" key="1">
    <source>
        <dbReference type="SAM" id="MobiDB-lite"/>
    </source>
</evidence>
<dbReference type="EMBL" id="ML987197">
    <property type="protein sequence ID" value="KAF2247293.1"/>
    <property type="molecule type" value="Genomic_DNA"/>
</dbReference>
<name>A0A6A6ICS3_9PLEO</name>
<feature type="region of interest" description="Disordered" evidence="1">
    <location>
        <begin position="78"/>
        <end position="104"/>
    </location>
</feature>
<organism evidence="2 3">
    <name type="scientific">Trematosphaeria pertusa</name>
    <dbReference type="NCBI Taxonomy" id="390896"/>
    <lineage>
        <taxon>Eukaryota</taxon>
        <taxon>Fungi</taxon>
        <taxon>Dikarya</taxon>
        <taxon>Ascomycota</taxon>
        <taxon>Pezizomycotina</taxon>
        <taxon>Dothideomycetes</taxon>
        <taxon>Pleosporomycetidae</taxon>
        <taxon>Pleosporales</taxon>
        <taxon>Massarineae</taxon>
        <taxon>Trematosphaeriaceae</taxon>
        <taxon>Trematosphaeria</taxon>
    </lineage>
</organism>
<dbReference type="Proteomes" id="UP000800094">
    <property type="component" value="Unassembled WGS sequence"/>
</dbReference>
<feature type="region of interest" description="Disordered" evidence="1">
    <location>
        <begin position="844"/>
        <end position="882"/>
    </location>
</feature>
<dbReference type="AlphaFoldDB" id="A0A6A6ICS3"/>
<reference evidence="2" key="1">
    <citation type="journal article" date="2020" name="Stud. Mycol.">
        <title>101 Dothideomycetes genomes: a test case for predicting lifestyles and emergence of pathogens.</title>
        <authorList>
            <person name="Haridas S."/>
            <person name="Albert R."/>
            <person name="Binder M."/>
            <person name="Bloem J."/>
            <person name="Labutti K."/>
            <person name="Salamov A."/>
            <person name="Andreopoulos B."/>
            <person name="Baker S."/>
            <person name="Barry K."/>
            <person name="Bills G."/>
            <person name="Bluhm B."/>
            <person name="Cannon C."/>
            <person name="Castanera R."/>
            <person name="Culley D."/>
            <person name="Daum C."/>
            <person name="Ezra D."/>
            <person name="Gonzalez J."/>
            <person name="Henrissat B."/>
            <person name="Kuo A."/>
            <person name="Liang C."/>
            <person name="Lipzen A."/>
            <person name="Lutzoni F."/>
            <person name="Magnuson J."/>
            <person name="Mondo S."/>
            <person name="Nolan M."/>
            <person name="Ohm R."/>
            <person name="Pangilinan J."/>
            <person name="Park H.-J."/>
            <person name="Ramirez L."/>
            <person name="Alfaro M."/>
            <person name="Sun H."/>
            <person name="Tritt A."/>
            <person name="Yoshinaga Y."/>
            <person name="Zwiers L.-H."/>
            <person name="Turgeon B."/>
            <person name="Goodwin S."/>
            <person name="Spatafora J."/>
            <person name="Crous P."/>
            <person name="Grigoriev I."/>
        </authorList>
    </citation>
    <scope>NUCLEOTIDE SEQUENCE</scope>
    <source>
        <strain evidence="2">CBS 122368</strain>
    </source>
</reference>
<proteinExistence type="predicted"/>
<sequence>MTGLTPERAQRVHGSPPKVRVSRKRKADSQDPVVDPNTPTPLASKASAPATEGHKRQKTGTFSDHLSKVIAIAAKSTTSLEMADPSGSPQAPPKQARKSAETKAPVVLKFVSKPRLATHSGDADMRDIHDCVPAKPRITGFLGALPPLTSAKDATEGIAGAATAVKDASNWGTRPVKGPKTTRTLNAQDVTPAAAPPESISLVSNLNAIRPANAPSTAFNRPAPTKVSPWDEDFPAPTCTYNQSIPCPIDWEYIRTHAKKYTKTPLTDKHIRAYELRAPWNPGERPTFNEILKELRETGDQGAVTSEEGIRKQFFKANQRVYDATGVYFENSPQGLDEFRIKKRDQPVTGEAATVRKRNKYRAGICLGHTVKVYLQPSEKERKLRCVECFQAEQPCKECSLAAEPDEKSTHGDDRCLECCMEGSCYDGACRMTDIDCCPKCCDPMEGMCLCPCRCNPQPLKPNHSRLRYLEHISRMGSPAGCPKHSPLPVRELTREHIEAVSYRDIEPEMILKVSEEIFDLYTSCFSPTIRHKFPERINFLEAWGKTDLIYADAAASPTLGDVLKVYCLSQAMDTPDVSDMVLDHIKNVIRDEEELIEQYRSGEFDMHDKTDASCRILDLEPEDFNYVWGNTTSDDPIRLLLLDIFSHKGDAARTRIEEEKEHWHPEFLMYRKMRDRKKIDDKLTALNARSDNLSQQVQLATMFDWDHAPLDQMYTEINAAEARCRELRPVLEILHPQIDLLKEKASNHLEEGGLIGRLVYRPRDDGMPHDDGVWHSHNACLFEGWLPKQSVFGNGWSDKDIEERLVQNDTVRCLSPKDDEAFCNTYHNNCSNGVGCCKAEPALDAEEEDEEGYDSEKEDEDEEMSDIDDYDEGDLWRFPWA</sequence>
<evidence type="ECO:0000313" key="2">
    <source>
        <dbReference type="EMBL" id="KAF2247293.1"/>
    </source>
</evidence>
<protein>
    <submittedName>
        <fullName evidence="2">Uncharacterized protein</fullName>
    </submittedName>
</protein>